<dbReference type="EMBL" id="KB096551">
    <property type="protein sequence ID" value="ESO03906.1"/>
    <property type="molecule type" value="Genomic_DNA"/>
</dbReference>
<dbReference type="Gene3D" id="3.50.4.10">
    <property type="entry name" value="Hepatocyte Growth Factor"/>
    <property type="match status" value="1"/>
</dbReference>
<dbReference type="InParanoid" id="T1F658"/>
<accession>T1F658</accession>
<dbReference type="EnsemblMetazoa" id="HelroT172934">
    <property type="protein sequence ID" value="HelroP172934"/>
    <property type="gene ID" value="HelroG172934"/>
</dbReference>
<reference evidence="2" key="3">
    <citation type="submission" date="2015-06" db="UniProtKB">
        <authorList>
            <consortium name="EnsemblMetazoa"/>
        </authorList>
    </citation>
    <scope>IDENTIFICATION</scope>
</reference>
<reference evidence="1 3" key="2">
    <citation type="journal article" date="2013" name="Nature">
        <title>Insights into bilaterian evolution from three spiralian genomes.</title>
        <authorList>
            <person name="Simakov O."/>
            <person name="Marletaz F."/>
            <person name="Cho S.J."/>
            <person name="Edsinger-Gonzales E."/>
            <person name="Havlak P."/>
            <person name="Hellsten U."/>
            <person name="Kuo D.H."/>
            <person name="Larsson T."/>
            <person name="Lv J."/>
            <person name="Arendt D."/>
            <person name="Savage R."/>
            <person name="Osoegawa K."/>
            <person name="de Jong P."/>
            <person name="Grimwood J."/>
            <person name="Chapman J.A."/>
            <person name="Shapiro H."/>
            <person name="Aerts A."/>
            <person name="Otillar R.P."/>
            <person name="Terry A.Y."/>
            <person name="Boore J.L."/>
            <person name="Grigoriev I.V."/>
            <person name="Lindberg D.R."/>
            <person name="Seaver E.C."/>
            <person name="Weisblat D.A."/>
            <person name="Putnam N.H."/>
            <person name="Rokhsar D.S."/>
        </authorList>
    </citation>
    <scope>NUCLEOTIDE SEQUENCE</scope>
</reference>
<dbReference type="GeneID" id="20204307"/>
<reference evidence="3" key="1">
    <citation type="submission" date="2012-12" db="EMBL/GenBank/DDBJ databases">
        <authorList>
            <person name="Hellsten U."/>
            <person name="Grimwood J."/>
            <person name="Chapman J.A."/>
            <person name="Shapiro H."/>
            <person name="Aerts A."/>
            <person name="Otillar R.P."/>
            <person name="Terry A.Y."/>
            <person name="Boore J.L."/>
            <person name="Simakov O."/>
            <person name="Marletaz F."/>
            <person name="Cho S.-J."/>
            <person name="Edsinger-Gonzales E."/>
            <person name="Havlak P."/>
            <person name="Kuo D.-H."/>
            <person name="Larsson T."/>
            <person name="Lv J."/>
            <person name="Arendt D."/>
            <person name="Savage R."/>
            <person name="Osoegawa K."/>
            <person name="de Jong P."/>
            <person name="Lindberg D.R."/>
            <person name="Seaver E.C."/>
            <person name="Weisblat D.A."/>
            <person name="Putnam N.H."/>
            <person name="Grigoriev I.V."/>
            <person name="Rokhsar D.S."/>
        </authorList>
    </citation>
    <scope>NUCLEOTIDE SEQUENCE</scope>
</reference>
<dbReference type="EMBL" id="AMQM01004411">
    <property type="status" value="NOT_ANNOTATED_CDS"/>
    <property type="molecule type" value="Genomic_DNA"/>
</dbReference>
<dbReference type="CTD" id="20204307"/>
<gene>
    <name evidence="2" type="primary">20204307</name>
    <name evidence="1" type="ORF">HELRODRAFT_172934</name>
</gene>
<dbReference type="EMBL" id="AMQM01004410">
    <property type="status" value="NOT_ANNOTATED_CDS"/>
    <property type="molecule type" value="Genomic_DNA"/>
</dbReference>
<evidence type="ECO:0000313" key="2">
    <source>
        <dbReference type="EnsemblMetazoa" id="HelroP172934"/>
    </source>
</evidence>
<dbReference type="PANTHER" id="PTHR45713:SF6">
    <property type="entry name" value="F5_8 TYPE C DOMAIN-CONTAINING PROTEIN"/>
    <property type="match status" value="1"/>
</dbReference>
<dbReference type="SUPFAM" id="SSF49785">
    <property type="entry name" value="Galactose-binding domain-like"/>
    <property type="match status" value="1"/>
</dbReference>
<dbReference type="AlphaFoldDB" id="T1F658"/>
<protein>
    <recommendedName>
        <fullName evidence="4">Apple domain-containing protein</fullName>
    </recommendedName>
</protein>
<evidence type="ECO:0008006" key="4">
    <source>
        <dbReference type="Google" id="ProtNLM"/>
    </source>
</evidence>
<evidence type="ECO:0000313" key="1">
    <source>
        <dbReference type="EMBL" id="ESO03906.1"/>
    </source>
</evidence>
<keyword evidence="3" id="KW-1185">Reference proteome</keyword>
<proteinExistence type="predicted"/>
<organism evidence="2 3">
    <name type="scientific">Helobdella robusta</name>
    <name type="common">Californian leech</name>
    <dbReference type="NCBI Taxonomy" id="6412"/>
    <lineage>
        <taxon>Eukaryota</taxon>
        <taxon>Metazoa</taxon>
        <taxon>Spiralia</taxon>
        <taxon>Lophotrochozoa</taxon>
        <taxon>Annelida</taxon>
        <taxon>Clitellata</taxon>
        <taxon>Hirudinea</taxon>
        <taxon>Rhynchobdellida</taxon>
        <taxon>Glossiphoniidae</taxon>
        <taxon>Helobdella</taxon>
    </lineage>
</organism>
<dbReference type="RefSeq" id="XP_009017842.1">
    <property type="nucleotide sequence ID" value="XM_009019594.1"/>
</dbReference>
<dbReference type="InterPro" id="IPR008979">
    <property type="entry name" value="Galactose-bd-like_sf"/>
</dbReference>
<sequence length="427" mass="47426">MVFNSSGNVNKIKVGLLNIRSLGPNVDDVHGLLNDSLDVLMLTETWHKSSDNICLSLAKPRDFSFLEQVRLNDPGHGGLVTIVVASDFHIHVETSSDIYATVLADIFSSFDLVNRINQSTHVLGGTLDLIVTSDGKETSVEKEVGSMHSADDFKKFFADKLKVTEKSTEFGYATKVNVALGKNTSSSSTYDGQSCWFYSSKAVDGDYGNEVLSCKCFHSADLAKQPNWMCVDMASTYTVDYARLLSRNAEPQRMDYFIVGVASDNPSSKPPVRGAYLFCGQYPGRAQVSMWHILKCNPFLPKQQYLIVQQPVSGPGYLTVCELEVYPADVVSGSDVSQTIWTKQYMDEPTKTYNVMLLGNVSHETRRRSLLDCVVLCSVEASRQCDSLNYCKSSGLCQLNSHKYGYQRSSIQIVNDDTCRWLLPSYP</sequence>
<name>T1F658_HELRO</name>
<dbReference type="KEGG" id="hro:HELRODRAFT_172934"/>
<dbReference type="InterPro" id="IPR051941">
    <property type="entry name" value="BG_Antigen-Binding_Lectin"/>
</dbReference>
<dbReference type="Proteomes" id="UP000015101">
    <property type="component" value="Unassembled WGS sequence"/>
</dbReference>
<evidence type="ECO:0000313" key="3">
    <source>
        <dbReference type="Proteomes" id="UP000015101"/>
    </source>
</evidence>
<dbReference type="PANTHER" id="PTHR45713">
    <property type="entry name" value="FTP DOMAIN-CONTAINING PROTEIN"/>
    <property type="match status" value="1"/>
</dbReference>
<dbReference type="Gene3D" id="2.60.120.260">
    <property type="entry name" value="Galactose-binding domain-like"/>
    <property type="match status" value="1"/>
</dbReference>
<dbReference type="HOGENOM" id="CLU_642944_0_0_1"/>